<dbReference type="Pfam" id="PF01471">
    <property type="entry name" value="PG_binding_1"/>
    <property type="match status" value="1"/>
</dbReference>
<dbReference type="Gene3D" id="1.10.101.10">
    <property type="entry name" value="PGBD-like superfamily/PGBD"/>
    <property type="match status" value="1"/>
</dbReference>
<feature type="domain" description="Peptidoglycan binding-like" evidence="1">
    <location>
        <begin position="6"/>
        <end position="44"/>
    </location>
</feature>
<evidence type="ECO:0000313" key="3">
    <source>
        <dbReference type="Proteomes" id="UP000233375"/>
    </source>
</evidence>
<evidence type="ECO:0000259" key="1">
    <source>
        <dbReference type="Pfam" id="PF01471"/>
    </source>
</evidence>
<dbReference type="InterPro" id="IPR036366">
    <property type="entry name" value="PGBDSf"/>
</dbReference>
<dbReference type="EMBL" id="PISE01000031">
    <property type="protein sequence ID" value="PKG23004.1"/>
    <property type="molecule type" value="Genomic_DNA"/>
</dbReference>
<accession>A0A2N0Z0H1</accession>
<proteinExistence type="predicted"/>
<protein>
    <recommendedName>
        <fullName evidence="1">Peptidoglycan binding-like domain-containing protein</fullName>
    </recommendedName>
</protein>
<dbReference type="SUPFAM" id="SSF47090">
    <property type="entry name" value="PGBD-like"/>
    <property type="match status" value="1"/>
</dbReference>
<organism evidence="2 3">
    <name type="scientific">Niallia nealsonii</name>
    <dbReference type="NCBI Taxonomy" id="115979"/>
    <lineage>
        <taxon>Bacteria</taxon>
        <taxon>Bacillati</taxon>
        <taxon>Bacillota</taxon>
        <taxon>Bacilli</taxon>
        <taxon>Bacillales</taxon>
        <taxon>Bacillaceae</taxon>
        <taxon>Niallia</taxon>
    </lineage>
</organism>
<dbReference type="Proteomes" id="UP000233375">
    <property type="component" value="Unassembled WGS sequence"/>
</dbReference>
<dbReference type="OrthoDB" id="9811296at2"/>
<reference evidence="2 3" key="1">
    <citation type="journal article" date="2003" name="Int. J. Syst. Evol. Microbiol.">
        <title>Bacillus nealsonii sp. nov., isolated from a spacecraft-assembly facility, whose spores are gamma-radiation resistant.</title>
        <authorList>
            <person name="Venkateswaran K."/>
            <person name="Kempf M."/>
            <person name="Chen F."/>
            <person name="Satomi M."/>
            <person name="Nicholson W."/>
            <person name="Kern R."/>
        </authorList>
    </citation>
    <scope>NUCLEOTIDE SEQUENCE [LARGE SCALE GENOMIC DNA]</scope>
    <source>
        <strain evidence="2 3">FO-92</strain>
    </source>
</reference>
<evidence type="ECO:0000313" key="2">
    <source>
        <dbReference type="EMBL" id="PKG23004.1"/>
    </source>
</evidence>
<dbReference type="InterPro" id="IPR036365">
    <property type="entry name" value="PGBD-like_sf"/>
</dbReference>
<gene>
    <name evidence="2" type="ORF">CWS01_14130</name>
</gene>
<dbReference type="AlphaFoldDB" id="A0A2N0Z0H1"/>
<name>A0A2N0Z0H1_9BACI</name>
<comment type="caution">
    <text evidence="2">The sequence shown here is derived from an EMBL/GenBank/DDBJ whole genome shotgun (WGS) entry which is preliminary data.</text>
</comment>
<keyword evidence="3" id="KW-1185">Reference proteome</keyword>
<dbReference type="InterPro" id="IPR002477">
    <property type="entry name" value="Peptidoglycan-bd-like"/>
</dbReference>
<sequence>MLYIHDHDPKGFNDIFGNGMLATIKKFQKEKGLTMDGIVGPNTFVKFFV</sequence>